<keyword evidence="1" id="KW-1133">Transmembrane helix</keyword>
<protein>
    <recommendedName>
        <fullName evidence="4">Transmembrane protein</fullName>
    </recommendedName>
</protein>
<sequence>MDKAKAVERDLKRFDEATASFEKTALLLGFVNLFLAIWVRTSGLQINPGSAVGLGIAGFNVGYAIVFGPLIAVVSLAVLISLLHRRGTLRNAVTGTSGNSAHLSPGDKLALANYEAPGSDRVSIWVNRLWRGFWYFVIPPAAALVELLRYCDFVPSESAKAGGFWDRIGSLFFTTKSWEIRPILPDHALEQASNLMASLPYVYAPLQSWIELGLVLLSFGLAWHAARKYFN</sequence>
<feature type="transmembrane region" description="Helical" evidence="1">
    <location>
        <begin position="61"/>
        <end position="83"/>
    </location>
</feature>
<dbReference type="eggNOG" id="ENOG5033ZP2">
    <property type="taxonomic scope" value="Bacteria"/>
</dbReference>
<feature type="transmembrane region" description="Helical" evidence="1">
    <location>
        <begin position="133"/>
        <end position="150"/>
    </location>
</feature>
<feature type="transmembrane region" description="Helical" evidence="1">
    <location>
        <begin position="206"/>
        <end position="226"/>
    </location>
</feature>
<keyword evidence="1" id="KW-0472">Membrane</keyword>
<feature type="transmembrane region" description="Helical" evidence="1">
    <location>
        <begin position="21"/>
        <end position="41"/>
    </location>
</feature>
<accession>G9A3D0</accession>
<evidence type="ECO:0000256" key="1">
    <source>
        <dbReference type="SAM" id="Phobius"/>
    </source>
</evidence>
<dbReference type="AlphaFoldDB" id="G9A3D0"/>
<evidence type="ECO:0008006" key="4">
    <source>
        <dbReference type="Google" id="ProtNLM"/>
    </source>
</evidence>
<name>G9A3D0_SINF1</name>
<organism evidence="2 3">
    <name type="scientific">Sinorhizobium fredii (strain HH103)</name>
    <dbReference type="NCBI Taxonomy" id="1117943"/>
    <lineage>
        <taxon>Bacteria</taxon>
        <taxon>Pseudomonadati</taxon>
        <taxon>Pseudomonadota</taxon>
        <taxon>Alphaproteobacteria</taxon>
        <taxon>Hyphomicrobiales</taxon>
        <taxon>Rhizobiaceae</taxon>
        <taxon>Sinorhizobium/Ensifer group</taxon>
        <taxon>Sinorhizobium</taxon>
    </lineage>
</organism>
<dbReference type="RefSeq" id="WP_014330264.1">
    <property type="nucleotide sequence ID" value="NC_016812.1"/>
</dbReference>
<dbReference type="EMBL" id="HE616890">
    <property type="protein sequence ID" value="CCE97878.1"/>
    <property type="molecule type" value="Genomic_DNA"/>
</dbReference>
<proteinExistence type="predicted"/>
<keyword evidence="1" id="KW-0812">Transmembrane</keyword>
<dbReference type="PATRIC" id="fig|380.5.peg.3585"/>
<dbReference type="Proteomes" id="UP000007735">
    <property type="component" value="Chromosome"/>
</dbReference>
<evidence type="ECO:0000313" key="3">
    <source>
        <dbReference type="Proteomes" id="UP000007735"/>
    </source>
</evidence>
<gene>
    <name evidence="2" type="ordered locus">SFHH103_03386</name>
</gene>
<evidence type="ECO:0000313" key="2">
    <source>
        <dbReference type="EMBL" id="CCE97878.1"/>
    </source>
</evidence>
<reference evidence="2 3" key="1">
    <citation type="journal article" date="2012" name="J. Bacteriol.">
        <title>Genome sequence of the soybean symbiont Sinorhizobium fredii HH103.</title>
        <authorList>
            <person name="Weidner S."/>
            <person name="Becker A."/>
            <person name="Bonilla I."/>
            <person name="Jaenicke S."/>
            <person name="Lloret J."/>
            <person name="Margaret I."/>
            <person name="Puhler A."/>
            <person name="Ruiz-Sainz J.E."/>
            <person name="Schneiker-Bekel S."/>
            <person name="Szczepanowski R."/>
            <person name="Vinardell J.M."/>
            <person name="Zehner S."/>
            <person name="Gottfert M."/>
        </authorList>
    </citation>
    <scope>NUCLEOTIDE SEQUENCE [LARGE SCALE GENOMIC DNA]</scope>
    <source>
        <strain evidence="2 3">HH103</strain>
    </source>
</reference>
<dbReference type="KEGG" id="sfh:SFHH103_03386"/>
<dbReference type="HOGENOM" id="CLU_1198995_0_0_5"/>